<feature type="domain" description="Aminotransferase class I/classII large" evidence="7">
    <location>
        <begin position="162"/>
        <end position="521"/>
    </location>
</feature>
<comment type="similarity">
    <text evidence="2">Belongs to the class-I pyridoxal-phosphate-dependent aminotransferase family.</text>
</comment>
<keyword evidence="9" id="KW-1185">Reference proteome</keyword>
<dbReference type="GO" id="GO:0009074">
    <property type="term" value="P:aromatic amino acid family catabolic process"/>
    <property type="evidence" value="ECO:0007669"/>
    <property type="project" value="TreeGrafter"/>
</dbReference>
<dbReference type="SUPFAM" id="SSF53383">
    <property type="entry name" value="PLP-dependent transferases"/>
    <property type="match status" value="1"/>
</dbReference>
<dbReference type="GO" id="GO:0047536">
    <property type="term" value="F:2-aminoadipate transaminase activity"/>
    <property type="evidence" value="ECO:0007669"/>
    <property type="project" value="TreeGrafter"/>
</dbReference>
<feature type="region of interest" description="Disordered" evidence="6">
    <location>
        <begin position="81"/>
        <end position="104"/>
    </location>
</feature>
<name>A0A1G4JZY9_9SACH</name>
<dbReference type="GO" id="GO:0030170">
    <property type="term" value="F:pyridoxal phosphate binding"/>
    <property type="evidence" value="ECO:0007669"/>
    <property type="project" value="InterPro"/>
</dbReference>
<keyword evidence="4" id="KW-0808">Transferase</keyword>
<evidence type="ECO:0000256" key="5">
    <source>
        <dbReference type="ARBA" id="ARBA00022898"/>
    </source>
</evidence>
<protein>
    <submittedName>
        <fullName evidence="8">LAME_0F17436g1_1</fullName>
    </submittedName>
</protein>
<dbReference type="EMBL" id="LT598477">
    <property type="protein sequence ID" value="SCU96787.1"/>
    <property type="molecule type" value="Genomic_DNA"/>
</dbReference>
<dbReference type="Gene3D" id="3.40.640.10">
    <property type="entry name" value="Type I PLP-dependent aspartate aminotransferase-like (Major domain)"/>
    <property type="match status" value="1"/>
</dbReference>
<evidence type="ECO:0000313" key="8">
    <source>
        <dbReference type="EMBL" id="SCU96787.1"/>
    </source>
</evidence>
<evidence type="ECO:0000256" key="6">
    <source>
        <dbReference type="SAM" id="MobiDB-lite"/>
    </source>
</evidence>
<keyword evidence="3" id="KW-0032">Aminotransferase</keyword>
<organism evidence="8 9">
    <name type="scientific">Lachancea meyersii CBS 8951</name>
    <dbReference type="NCBI Taxonomy" id="1266667"/>
    <lineage>
        <taxon>Eukaryota</taxon>
        <taxon>Fungi</taxon>
        <taxon>Dikarya</taxon>
        <taxon>Ascomycota</taxon>
        <taxon>Saccharomycotina</taxon>
        <taxon>Saccharomycetes</taxon>
        <taxon>Saccharomycetales</taxon>
        <taxon>Saccharomycetaceae</taxon>
        <taxon>Lachancea</taxon>
    </lineage>
</organism>
<sequence length="535" mass="60139">MSLEEVYTPFLSSRVAARKLMSFWDKTTPASVKPHPQPIDLGAGMPNEGLFPIESVHLNVVDHPFQHTEYKFRSSRLHRDASSGAASSDTVVAADGSPRNERELVSQKFQNGSIVDMWRYEPENPGAIPIYTGFQYSNTRGLDPMLDFCYKFVEYANPPSYKDWDITFANGSSDSLFKVFETLADASVTVLVEEFSFSPTISNITATGAVPIPIKVSVTGDPEEQGIDVEFLSNLLENWSESQYSHLSKPRLLYTIPTGQNPTGMTLSLEKRKQIYALAETHNFLIVEDDPYGYLRFPTYDPENPSYNPYQAGEYTVDQYRKEVLSTSFLSLDTSGRVIRCETFSKVFFPGLRFSFIVGNKFLISKILDFGDVSTRAASGVSQMMVNNVIQKWAPNFTSPQEAWLSWVMKVASQYTHRRNILYEALQATDAFKDGLFTMVPVTAGMFAALQIRFEKFPNIKDHAQAMQQLFYILIEEGVKVVLGVNMAVCKKFSSERSHFMRVTYAHAASDEEMQEAAKRLSKGILRLLATSSAA</sequence>
<dbReference type="InterPro" id="IPR015421">
    <property type="entry name" value="PyrdxlP-dep_Trfase_major"/>
</dbReference>
<keyword evidence="5" id="KW-0663">Pyridoxal phosphate</keyword>
<evidence type="ECO:0000256" key="4">
    <source>
        <dbReference type="ARBA" id="ARBA00022679"/>
    </source>
</evidence>
<evidence type="ECO:0000256" key="1">
    <source>
        <dbReference type="ARBA" id="ARBA00001933"/>
    </source>
</evidence>
<dbReference type="InterPro" id="IPR050859">
    <property type="entry name" value="Class-I_PLP-dep_aminotransf"/>
</dbReference>
<dbReference type="OrthoDB" id="691673at2759"/>
<evidence type="ECO:0000313" key="9">
    <source>
        <dbReference type="Proteomes" id="UP000191144"/>
    </source>
</evidence>
<dbReference type="Proteomes" id="UP000191144">
    <property type="component" value="Chromosome F"/>
</dbReference>
<accession>A0A1G4JZY9</accession>
<gene>
    <name evidence="8" type="ORF">LAME_0F17436G</name>
</gene>
<dbReference type="CDD" id="cd00609">
    <property type="entry name" value="AAT_like"/>
    <property type="match status" value="1"/>
</dbReference>
<evidence type="ECO:0000256" key="3">
    <source>
        <dbReference type="ARBA" id="ARBA00022576"/>
    </source>
</evidence>
<comment type="cofactor">
    <cofactor evidence="1">
        <name>pyridoxal 5'-phosphate</name>
        <dbReference type="ChEBI" id="CHEBI:597326"/>
    </cofactor>
</comment>
<dbReference type="PANTHER" id="PTHR42790">
    <property type="entry name" value="AMINOTRANSFERASE"/>
    <property type="match status" value="1"/>
</dbReference>
<dbReference type="InterPro" id="IPR015424">
    <property type="entry name" value="PyrdxlP-dep_Trfase"/>
</dbReference>
<dbReference type="GO" id="GO:0008793">
    <property type="term" value="F:aromatic-amino-acid transaminase activity"/>
    <property type="evidence" value="ECO:0007669"/>
    <property type="project" value="TreeGrafter"/>
</dbReference>
<dbReference type="Pfam" id="PF00155">
    <property type="entry name" value="Aminotran_1_2"/>
    <property type="match status" value="1"/>
</dbReference>
<dbReference type="GO" id="GO:0019878">
    <property type="term" value="P:lysine biosynthetic process via aminoadipic acid"/>
    <property type="evidence" value="ECO:0007669"/>
    <property type="project" value="TreeGrafter"/>
</dbReference>
<evidence type="ECO:0000259" key="7">
    <source>
        <dbReference type="Pfam" id="PF00155"/>
    </source>
</evidence>
<reference evidence="9" key="1">
    <citation type="submission" date="2016-03" db="EMBL/GenBank/DDBJ databases">
        <authorList>
            <person name="Devillers Hugo."/>
        </authorList>
    </citation>
    <scope>NUCLEOTIDE SEQUENCE [LARGE SCALE GENOMIC DNA]</scope>
</reference>
<evidence type="ECO:0000256" key="2">
    <source>
        <dbReference type="ARBA" id="ARBA00007441"/>
    </source>
</evidence>
<proteinExistence type="inferred from homology"/>
<dbReference type="InterPro" id="IPR004839">
    <property type="entry name" value="Aminotransferase_I/II_large"/>
</dbReference>
<dbReference type="GO" id="GO:0006571">
    <property type="term" value="P:tyrosine biosynthetic process"/>
    <property type="evidence" value="ECO:0007669"/>
    <property type="project" value="TreeGrafter"/>
</dbReference>
<dbReference type="PANTHER" id="PTHR42790:SF2">
    <property type="entry name" value="AROMATIC AMINO ACID AMINOTRANSFERASE 2"/>
    <property type="match status" value="1"/>
</dbReference>
<dbReference type="AlphaFoldDB" id="A0A1G4JZY9"/>